<comment type="catalytic activity">
    <reaction evidence="1 11">
        <text>AMP + diphosphate = 5-phospho-alpha-D-ribose 1-diphosphate + adenine</text>
        <dbReference type="Rhea" id="RHEA:16609"/>
        <dbReference type="ChEBI" id="CHEBI:16708"/>
        <dbReference type="ChEBI" id="CHEBI:33019"/>
        <dbReference type="ChEBI" id="CHEBI:58017"/>
        <dbReference type="ChEBI" id="CHEBI:456215"/>
        <dbReference type="EC" id="2.4.2.7"/>
    </reaction>
</comment>
<keyword evidence="9 11" id="KW-0808">Transferase</keyword>
<dbReference type="Pfam" id="PF00156">
    <property type="entry name" value="Pribosyltran"/>
    <property type="match status" value="1"/>
</dbReference>
<sequence>MPRDIAAPTAAEAERALALTARIPDYPEPGVMFRDILPIMADPHAFDIVLRALLAPFNGHFDVVAGAEARGFLLAGAAAARTGCGLVPIRKAGKLPRPAASRTYELEYGTATLELQRDLAPGTRVLILDDVLATGGTLVASCELVRELGYEVAGIAVVLELEALGGRTRLAGENLHAVTVIP</sequence>
<evidence type="ECO:0000256" key="6">
    <source>
        <dbReference type="ARBA" id="ARBA00011893"/>
    </source>
</evidence>
<evidence type="ECO:0000256" key="10">
    <source>
        <dbReference type="ARBA" id="ARBA00022726"/>
    </source>
</evidence>
<evidence type="ECO:0000256" key="2">
    <source>
        <dbReference type="ARBA" id="ARBA00003968"/>
    </source>
</evidence>
<dbReference type="EMBL" id="JBHUNE010000006">
    <property type="protein sequence ID" value="MFD2758611.1"/>
    <property type="molecule type" value="Genomic_DNA"/>
</dbReference>
<evidence type="ECO:0000256" key="9">
    <source>
        <dbReference type="ARBA" id="ARBA00022679"/>
    </source>
</evidence>
<evidence type="ECO:0000313" key="14">
    <source>
        <dbReference type="Proteomes" id="UP001597492"/>
    </source>
</evidence>
<keyword evidence="8 11" id="KW-0328">Glycosyltransferase</keyword>
<comment type="pathway">
    <text evidence="4 11">Purine metabolism; AMP biosynthesis via salvage pathway; AMP from adenine: step 1/1.</text>
</comment>
<proteinExistence type="inferred from homology"/>
<evidence type="ECO:0000313" key="13">
    <source>
        <dbReference type="EMBL" id="MFD2758611.1"/>
    </source>
</evidence>
<dbReference type="SUPFAM" id="SSF53271">
    <property type="entry name" value="PRTase-like"/>
    <property type="match status" value="1"/>
</dbReference>
<comment type="subcellular location">
    <subcellularLocation>
        <location evidence="3 11">Cytoplasm</location>
    </subcellularLocation>
</comment>
<feature type="domain" description="Phosphoribosyltransferase" evidence="12">
    <location>
        <begin position="57"/>
        <end position="160"/>
    </location>
</feature>
<reference evidence="14" key="1">
    <citation type="journal article" date="2019" name="Int. J. Syst. Evol. Microbiol.">
        <title>The Global Catalogue of Microorganisms (GCM) 10K type strain sequencing project: providing services to taxonomists for standard genome sequencing and annotation.</title>
        <authorList>
            <consortium name="The Broad Institute Genomics Platform"/>
            <consortium name="The Broad Institute Genome Sequencing Center for Infectious Disease"/>
            <person name="Wu L."/>
            <person name="Ma J."/>
        </authorList>
    </citation>
    <scope>NUCLEOTIDE SEQUENCE [LARGE SCALE GENOMIC DNA]</scope>
    <source>
        <strain evidence="14">TISTR 1514</strain>
    </source>
</reference>
<evidence type="ECO:0000256" key="11">
    <source>
        <dbReference type="HAMAP-Rule" id="MF_00004"/>
    </source>
</evidence>
<evidence type="ECO:0000256" key="4">
    <source>
        <dbReference type="ARBA" id="ARBA00004659"/>
    </source>
</evidence>
<accession>A0ABW5UY51</accession>
<comment type="function">
    <text evidence="2 11">Catalyzes a salvage reaction resulting in the formation of AMP, that is energically less costly than de novo synthesis.</text>
</comment>
<evidence type="ECO:0000256" key="7">
    <source>
        <dbReference type="ARBA" id="ARBA00022490"/>
    </source>
</evidence>
<dbReference type="Proteomes" id="UP001597492">
    <property type="component" value="Unassembled WGS sequence"/>
</dbReference>
<organism evidence="13 14">
    <name type="scientific">Gulosibacter faecalis</name>
    <dbReference type="NCBI Taxonomy" id="272240"/>
    <lineage>
        <taxon>Bacteria</taxon>
        <taxon>Bacillati</taxon>
        <taxon>Actinomycetota</taxon>
        <taxon>Actinomycetes</taxon>
        <taxon>Micrococcales</taxon>
        <taxon>Microbacteriaceae</taxon>
        <taxon>Gulosibacter</taxon>
    </lineage>
</organism>
<evidence type="ECO:0000256" key="3">
    <source>
        <dbReference type="ARBA" id="ARBA00004496"/>
    </source>
</evidence>
<keyword evidence="7 11" id="KW-0963">Cytoplasm</keyword>
<evidence type="ECO:0000256" key="5">
    <source>
        <dbReference type="ARBA" id="ARBA00008391"/>
    </source>
</evidence>
<dbReference type="RefSeq" id="WP_019617648.1">
    <property type="nucleotide sequence ID" value="NZ_JBHUNE010000006.1"/>
</dbReference>
<comment type="caution">
    <text evidence="13">The sequence shown here is derived from an EMBL/GenBank/DDBJ whole genome shotgun (WGS) entry which is preliminary data.</text>
</comment>
<dbReference type="PANTHER" id="PTHR32315:SF3">
    <property type="entry name" value="ADENINE PHOSPHORIBOSYLTRANSFERASE"/>
    <property type="match status" value="1"/>
</dbReference>
<dbReference type="InterPro" id="IPR050054">
    <property type="entry name" value="UPRTase/APRTase"/>
</dbReference>
<dbReference type="EC" id="2.4.2.7" evidence="6 11"/>
<protein>
    <recommendedName>
        <fullName evidence="6 11">Adenine phosphoribosyltransferase</fullName>
        <shortName evidence="11">APRT</shortName>
        <ecNumber evidence="6 11">2.4.2.7</ecNumber>
    </recommendedName>
</protein>
<comment type="subunit">
    <text evidence="11">Homodimer.</text>
</comment>
<comment type="similarity">
    <text evidence="5 11">Belongs to the purine/pyrimidine phosphoribosyltransferase family.</text>
</comment>
<dbReference type="Gene3D" id="3.40.50.2020">
    <property type="match status" value="1"/>
</dbReference>
<dbReference type="HAMAP" id="MF_00004">
    <property type="entry name" value="Aden_phosphoribosyltr"/>
    <property type="match status" value="1"/>
</dbReference>
<dbReference type="InterPro" id="IPR000836">
    <property type="entry name" value="PRTase_dom"/>
</dbReference>
<dbReference type="NCBIfam" id="NF002636">
    <property type="entry name" value="PRK02304.1-5"/>
    <property type="match status" value="1"/>
</dbReference>
<dbReference type="PANTHER" id="PTHR32315">
    <property type="entry name" value="ADENINE PHOSPHORIBOSYLTRANSFERASE"/>
    <property type="match status" value="1"/>
</dbReference>
<evidence type="ECO:0000256" key="8">
    <source>
        <dbReference type="ARBA" id="ARBA00022676"/>
    </source>
</evidence>
<dbReference type="GO" id="GO:0003999">
    <property type="term" value="F:adenine phosphoribosyltransferase activity"/>
    <property type="evidence" value="ECO:0007669"/>
    <property type="project" value="UniProtKB-EC"/>
</dbReference>
<keyword evidence="10 11" id="KW-0660">Purine salvage</keyword>
<name>A0ABW5UY51_9MICO</name>
<dbReference type="NCBIfam" id="NF002634">
    <property type="entry name" value="PRK02304.1-3"/>
    <property type="match status" value="1"/>
</dbReference>
<dbReference type="CDD" id="cd06223">
    <property type="entry name" value="PRTases_typeI"/>
    <property type="match status" value="1"/>
</dbReference>
<keyword evidence="14" id="KW-1185">Reference proteome</keyword>
<gene>
    <name evidence="11" type="primary">apt</name>
    <name evidence="13" type="ORF">ACFSW7_09500</name>
</gene>
<dbReference type="InterPro" id="IPR029057">
    <property type="entry name" value="PRTase-like"/>
</dbReference>
<dbReference type="InterPro" id="IPR005764">
    <property type="entry name" value="Ade_phspho_trans"/>
</dbReference>
<evidence type="ECO:0000256" key="1">
    <source>
        <dbReference type="ARBA" id="ARBA00000868"/>
    </source>
</evidence>
<evidence type="ECO:0000259" key="12">
    <source>
        <dbReference type="Pfam" id="PF00156"/>
    </source>
</evidence>